<sequence>MKINTLYKALALTAGLLPAAFQTAEAGSLTQTINFNATFYGGSCEITAPAQLPYNNGNPLPDDLITGDQRYRQFSITLAGCQGYFMAPKIAVTGNTITTSDGVKLFADATSTSKGYGVRLATDGNTRFNANSNAAVTGTISAKNWPADGSNNVTSLNGPLEFRGYLSCGACTPGAGLQGGELKATVTFTFLYN</sequence>
<evidence type="ECO:0000313" key="3">
    <source>
        <dbReference type="Proteomes" id="UP001076655"/>
    </source>
</evidence>
<comment type="caution">
    <text evidence="2">The sequence shown here is derived from an EMBL/GenBank/DDBJ whole genome shotgun (WGS) entry which is preliminary data.</text>
</comment>
<accession>A0A9Q4CLL2</accession>
<evidence type="ECO:0000313" key="2">
    <source>
        <dbReference type="EMBL" id="MCY0788514.1"/>
    </source>
</evidence>
<dbReference type="AlphaFoldDB" id="A0A9Q4CLL2"/>
<reference evidence="2" key="1">
    <citation type="submission" date="2022-08" db="EMBL/GenBank/DDBJ databases">
        <authorList>
            <person name="Dale J.L."/>
        </authorList>
    </citation>
    <scope>NUCLEOTIDE SEQUENCE</scope>
    <source>
        <strain evidence="2">2022EL-00758</strain>
    </source>
</reference>
<dbReference type="Proteomes" id="UP001076655">
    <property type="component" value="Unassembled WGS sequence"/>
</dbReference>
<feature type="signal peptide" evidence="1">
    <location>
        <begin position="1"/>
        <end position="26"/>
    </location>
</feature>
<name>A0A9Q4CLL2_MORMO</name>
<dbReference type="SUPFAM" id="SSF49401">
    <property type="entry name" value="Bacterial adhesins"/>
    <property type="match status" value="1"/>
</dbReference>
<feature type="chain" id="PRO_5040297826" evidence="1">
    <location>
        <begin position="27"/>
        <end position="193"/>
    </location>
</feature>
<organism evidence="2 3">
    <name type="scientific">Morganella morganii</name>
    <name type="common">Proteus morganii</name>
    <dbReference type="NCBI Taxonomy" id="582"/>
    <lineage>
        <taxon>Bacteria</taxon>
        <taxon>Pseudomonadati</taxon>
        <taxon>Pseudomonadota</taxon>
        <taxon>Gammaproteobacteria</taxon>
        <taxon>Enterobacterales</taxon>
        <taxon>Morganellaceae</taxon>
        <taxon>Morganella</taxon>
    </lineage>
</organism>
<gene>
    <name evidence="2" type="ORF">N0392_02265</name>
</gene>
<keyword evidence="1" id="KW-0732">Signal</keyword>
<dbReference type="EMBL" id="JAPNMI010000001">
    <property type="protein sequence ID" value="MCY0788514.1"/>
    <property type="molecule type" value="Genomic_DNA"/>
</dbReference>
<dbReference type="OrthoDB" id="6460083at2"/>
<dbReference type="RefSeq" id="WP_080947958.1">
    <property type="nucleotide sequence ID" value="NZ_CP148043.1"/>
</dbReference>
<protein>
    <submittedName>
        <fullName evidence="2">Fimbrial protein</fullName>
    </submittedName>
</protein>
<dbReference type="GO" id="GO:0009289">
    <property type="term" value="C:pilus"/>
    <property type="evidence" value="ECO:0007669"/>
    <property type="project" value="InterPro"/>
</dbReference>
<dbReference type="Gene3D" id="2.60.40.1090">
    <property type="entry name" value="Fimbrial-type adhesion domain"/>
    <property type="match status" value="1"/>
</dbReference>
<evidence type="ECO:0000256" key="1">
    <source>
        <dbReference type="SAM" id="SignalP"/>
    </source>
</evidence>
<proteinExistence type="predicted"/>
<dbReference type="InterPro" id="IPR036937">
    <property type="entry name" value="Adhesion_dom_fimbrial_sf"/>
</dbReference>
<dbReference type="GO" id="GO:0007155">
    <property type="term" value="P:cell adhesion"/>
    <property type="evidence" value="ECO:0007669"/>
    <property type="project" value="InterPro"/>
</dbReference>
<dbReference type="InterPro" id="IPR008966">
    <property type="entry name" value="Adhesion_dom_sf"/>
</dbReference>